<dbReference type="Gene3D" id="3.40.50.720">
    <property type="entry name" value="NAD(P)-binding Rossmann-like Domain"/>
    <property type="match status" value="1"/>
</dbReference>
<feature type="domain" description="NAD-dependent epimerase/dehydratase" evidence="1">
    <location>
        <begin position="13"/>
        <end position="195"/>
    </location>
</feature>
<keyword evidence="3" id="KW-1185">Reference proteome</keyword>
<dbReference type="Proteomes" id="UP001339883">
    <property type="component" value="Unassembled WGS sequence"/>
</dbReference>
<evidence type="ECO:0000313" key="2">
    <source>
        <dbReference type="EMBL" id="MEB5475454.1"/>
    </source>
</evidence>
<dbReference type="EMBL" id="VTDN01000001">
    <property type="protein sequence ID" value="MEB5475454.1"/>
    <property type="molecule type" value="Genomic_DNA"/>
</dbReference>
<organism evidence="2 3">
    <name type="scientific">Acinetobacter pollinis</name>
    <dbReference type="NCBI Taxonomy" id="2605270"/>
    <lineage>
        <taxon>Bacteria</taxon>
        <taxon>Pseudomonadati</taxon>
        <taxon>Pseudomonadota</taxon>
        <taxon>Gammaproteobacteria</taxon>
        <taxon>Moraxellales</taxon>
        <taxon>Moraxellaceae</taxon>
        <taxon>Acinetobacter</taxon>
    </lineage>
</organism>
<name>A0ABU6DNJ5_9GAMM</name>
<reference evidence="2 3" key="1">
    <citation type="submission" date="2019-08" db="EMBL/GenBank/DDBJ databases">
        <title>Five species of Acinetobacter isolated from floral nectar and animal pollinators.</title>
        <authorList>
            <person name="Hendry T.A."/>
        </authorList>
    </citation>
    <scope>NUCLEOTIDE SEQUENCE [LARGE SCALE GENOMIC DNA]</scope>
    <source>
        <strain evidence="2 3">MD18.27</strain>
    </source>
</reference>
<proteinExistence type="predicted"/>
<accession>A0ABU6DNJ5</accession>
<comment type="caution">
    <text evidence="2">The sequence shown here is derived from an EMBL/GenBank/DDBJ whole genome shotgun (WGS) entry which is preliminary data.</text>
</comment>
<dbReference type="PANTHER" id="PTHR48079">
    <property type="entry name" value="PROTEIN YEEZ"/>
    <property type="match status" value="1"/>
</dbReference>
<dbReference type="InterPro" id="IPR051783">
    <property type="entry name" value="NAD(P)-dependent_oxidoreduct"/>
</dbReference>
<dbReference type="InterPro" id="IPR001509">
    <property type="entry name" value="Epimerase_deHydtase"/>
</dbReference>
<protein>
    <submittedName>
        <fullName evidence="2">NAD(P)H-binding protein</fullName>
    </submittedName>
</protein>
<evidence type="ECO:0000259" key="1">
    <source>
        <dbReference type="Pfam" id="PF01370"/>
    </source>
</evidence>
<dbReference type="RefSeq" id="WP_325774128.1">
    <property type="nucleotide sequence ID" value="NZ_VTDN01000001.1"/>
</dbReference>
<evidence type="ECO:0000313" key="3">
    <source>
        <dbReference type="Proteomes" id="UP001339883"/>
    </source>
</evidence>
<dbReference type="Pfam" id="PF01370">
    <property type="entry name" value="Epimerase"/>
    <property type="match status" value="1"/>
</dbReference>
<dbReference type="SUPFAM" id="SSF51735">
    <property type="entry name" value="NAD(P)-binding Rossmann-fold domains"/>
    <property type="match status" value="1"/>
</dbReference>
<dbReference type="InterPro" id="IPR036291">
    <property type="entry name" value="NAD(P)-bd_dom_sf"/>
</dbReference>
<sequence>MHILFIGYGKTSKRIAKQLFAQGHQITAISTTNKTDTEICHLQQDVKALDLNALKPIDLAYVLLSPKESSIEGYRQTYVDTVAPIVKALQMHTIKRIFIVSSTRVYGADEGQEVSDLTHLQPNDEQGKLLQKMEQLYQSAYPKEATIIRPSGIYGESVARMIALANKTTSYSKCHWSNRIHIDDLASFLVFLATKECVESSYIVSNSKPYPLHEVIQWFQKQLNLPLLKYEPNHVSGKKIYATALQASGFKLSHQDFFQDYEHLLKK</sequence>
<dbReference type="PANTHER" id="PTHR48079:SF6">
    <property type="entry name" value="NAD(P)-BINDING DOMAIN-CONTAINING PROTEIN-RELATED"/>
    <property type="match status" value="1"/>
</dbReference>
<gene>
    <name evidence="2" type="ORF">I2F25_00055</name>
</gene>